<dbReference type="Gene3D" id="1.10.3810.10">
    <property type="entry name" value="Biosynthetic peptidoglycan transglycosylase-like"/>
    <property type="match status" value="1"/>
</dbReference>
<dbReference type="GO" id="GO:0030288">
    <property type="term" value="C:outer membrane-bounded periplasmic space"/>
    <property type="evidence" value="ECO:0007669"/>
    <property type="project" value="TreeGrafter"/>
</dbReference>
<dbReference type="GO" id="GO:0006508">
    <property type="term" value="P:proteolysis"/>
    <property type="evidence" value="ECO:0007669"/>
    <property type="project" value="UniProtKB-KW"/>
</dbReference>
<dbReference type="AlphaFoldDB" id="A0A387B3P3"/>
<dbReference type="SMART" id="SM00740">
    <property type="entry name" value="PASTA"/>
    <property type="match status" value="2"/>
</dbReference>
<keyword evidence="6" id="KW-0511">Multifunctional enzyme</keyword>
<dbReference type="InterPro" id="IPR001264">
    <property type="entry name" value="Glyco_trans_51"/>
</dbReference>
<feature type="domain" description="PASTA" evidence="9">
    <location>
        <begin position="790"/>
        <end position="862"/>
    </location>
</feature>
<dbReference type="Gene3D" id="3.40.710.10">
    <property type="entry name" value="DD-peptidase/beta-lactamase superfamily"/>
    <property type="match status" value="1"/>
</dbReference>
<evidence type="ECO:0000256" key="7">
    <source>
        <dbReference type="ARBA" id="ARBA00034000"/>
    </source>
</evidence>
<dbReference type="InterPro" id="IPR036950">
    <property type="entry name" value="PBP_transglycosylase"/>
</dbReference>
<dbReference type="GO" id="GO:0008658">
    <property type="term" value="F:penicillin binding"/>
    <property type="evidence" value="ECO:0007669"/>
    <property type="project" value="InterPro"/>
</dbReference>
<dbReference type="Proteomes" id="UP000278886">
    <property type="component" value="Chromosome"/>
</dbReference>
<evidence type="ECO:0000259" key="9">
    <source>
        <dbReference type="PROSITE" id="PS51178"/>
    </source>
</evidence>
<keyword evidence="5" id="KW-0378">Hydrolase</keyword>
<dbReference type="GO" id="GO:0009252">
    <property type="term" value="P:peptidoglycan biosynthetic process"/>
    <property type="evidence" value="ECO:0007669"/>
    <property type="project" value="TreeGrafter"/>
</dbReference>
<evidence type="ECO:0000256" key="8">
    <source>
        <dbReference type="ARBA" id="ARBA00049902"/>
    </source>
</evidence>
<dbReference type="InterPro" id="IPR005543">
    <property type="entry name" value="PASTA_dom"/>
</dbReference>
<dbReference type="OrthoDB" id="9766909at2"/>
<dbReference type="CDD" id="cd06577">
    <property type="entry name" value="PASTA_pknB"/>
    <property type="match status" value="2"/>
</dbReference>
<dbReference type="Pfam" id="PF00905">
    <property type="entry name" value="Transpeptidase"/>
    <property type="match status" value="1"/>
</dbReference>
<keyword evidence="1" id="KW-0121">Carboxypeptidase</keyword>
<dbReference type="KEGG" id="lyd:D7I47_08245"/>
<evidence type="ECO:0000256" key="6">
    <source>
        <dbReference type="ARBA" id="ARBA00023268"/>
    </source>
</evidence>
<dbReference type="Pfam" id="PF00912">
    <property type="entry name" value="Transgly"/>
    <property type="match status" value="1"/>
</dbReference>
<accession>A0A387B3P3</accession>
<dbReference type="GO" id="GO:0009002">
    <property type="term" value="F:serine-type D-Ala-D-Ala carboxypeptidase activity"/>
    <property type="evidence" value="ECO:0007669"/>
    <property type="project" value="UniProtKB-EC"/>
</dbReference>
<dbReference type="EMBL" id="CP032630">
    <property type="protein sequence ID" value="AYF98244.1"/>
    <property type="molecule type" value="Genomic_DNA"/>
</dbReference>
<comment type="catalytic activity">
    <reaction evidence="8">
        <text>[GlcNAc-(1-&gt;4)-Mur2Ac(oyl-L-Ala-gamma-D-Glu-L-Lys-D-Ala-D-Ala)](n)-di-trans,octa-cis-undecaprenyl diphosphate + beta-D-GlcNAc-(1-&gt;4)-Mur2Ac(oyl-L-Ala-gamma-D-Glu-L-Lys-D-Ala-D-Ala)-di-trans,octa-cis-undecaprenyl diphosphate = [GlcNAc-(1-&gt;4)-Mur2Ac(oyl-L-Ala-gamma-D-Glu-L-Lys-D-Ala-D-Ala)](n+1)-di-trans,octa-cis-undecaprenyl diphosphate + di-trans,octa-cis-undecaprenyl diphosphate + H(+)</text>
        <dbReference type="Rhea" id="RHEA:23708"/>
        <dbReference type="Rhea" id="RHEA-COMP:9602"/>
        <dbReference type="Rhea" id="RHEA-COMP:9603"/>
        <dbReference type="ChEBI" id="CHEBI:15378"/>
        <dbReference type="ChEBI" id="CHEBI:58405"/>
        <dbReference type="ChEBI" id="CHEBI:60033"/>
        <dbReference type="ChEBI" id="CHEBI:78435"/>
        <dbReference type="EC" id="2.4.99.28"/>
    </reaction>
</comment>
<dbReference type="SUPFAM" id="SSF56601">
    <property type="entry name" value="beta-lactamase/transpeptidase-like"/>
    <property type="match status" value="1"/>
</dbReference>
<name>A0A387B3P3_9MICO</name>
<keyword evidence="11" id="KW-1185">Reference proteome</keyword>
<protein>
    <submittedName>
        <fullName evidence="10">PASTA domain-containing protein</fullName>
    </submittedName>
</protein>
<dbReference type="Gene3D" id="3.30.10.20">
    <property type="match status" value="2"/>
</dbReference>
<dbReference type="InterPro" id="IPR050396">
    <property type="entry name" value="Glycosyltr_51/Transpeptidase"/>
</dbReference>
<dbReference type="RefSeq" id="WP_120762591.1">
    <property type="nucleotide sequence ID" value="NZ_CP032630.1"/>
</dbReference>
<reference evidence="11" key="1">
    <citation type="submission" date="2018-09" db="EMBL/GenBank/DDBJ databases">
        <title>Genome sequencing of strain 2DFWR-13.</title>
        <authorList>
            <person name="Heo J."/>
            <person name="Kim S.-J."/>
            <person name="Kwon S.-W."/>
        </authorList>
    </citation>
    <scope>NUCLEOTIDE SEQUENCE [LARGE SCALE GENOMIC DNA]</scope>
    <source>
        <strain evidence="11">2DFWR-13</strain>
    </source>
</reference>
<evidence type="ECO:0000256" key="5">
    <source>
        <dbReference type="ARBA" id="ARBA00022801"/>
    </source>
</evidence>
<proteinExistence type="predicted"/>
<sequence>MPAQGSTARSLLGAGLGLVGFSAIAGLLVTVMVAPAIAVTGMTANNSISVFQDLPDYISIEEQRQRNEIVAISADGVTEIKIADIFDQNREEVSLDQMDEDLKWAAIDGEDRRFYEHGGVDVPSVIRAAIGQATGTSESGASTLSMQLVRNILILKAVNTPITEDYTEDDYDADIKAATYPDLNRKLKEMKLAISLEKKYTKDEILQAYLNIVLMGGTTYGVQAGAQRYFGVDASDLTPAQAASLVAIVQNPSKNGLYSADNFAANQARRDVILGWMHTQGHLSDDDYEAALATPVDETTVGNNAPRNGCTSAPVEYRIPCDYAVKSIKNGEVSSLGVTKDEQLATWQQGGLKVVLTITPEIQGYEHQIVGQYAPATETRMQLGSSVTSVEVGTGRILAMAQNKIFDETGNGDPQTTTAVNFAGDVKHGAATGAQPGSTYKPFVLLAFLASGHGAMETFNASIREMPSSAFRDTCNAPNGYAWDDPKPYTYKNDSGETGLYTAVRGTAQSVNSVFVQMAAELDQCEIRDMARSFGMHDAAGALDGSDMETNPACSIGGCENNFVSSTMAAAYAGIANQGTYCAPIIVDNVFASDGMELGGQQKVCNPTLASPAVANTAAYAMAQVMSGGTGSQANPRDGVPYIGKTGTANKAQNTWMVGSTTRVATAVWVGNIVGDQSLRAISINGTYGGNIRHAIFKPIAKTIDAYYPGGAFPAADPALMTGTPVIVPDNLVGSTPEQAKAAIELAKLSYVDAGQMDSDLPVGTVVKTDPASGSSVPKGTAVNVFTSNGQAAMVPDVVTPNQSFNSARDQLEDAGFENVDQVCVAPTSTDPPSSIGKVVAQNPSAGSVLNKSTHITLTVREVGCPTGGGPGT</sequence>
<dbReference type="SUPFAM" id="SSF53955">
    <property type="entry name" value="Lysozyme-like"/>
    <property type="match status" value="1"/>
</dbReference>
<organism evidence="10 11">
    <name type="scientific">Protaetiibacter intestinalis</name>
    <dbReference type="NCBI Taxonomy" id="2419774"/>
    <lineage>
        <taxon>Bacteria</taxon>
        <taxon>Bacillati</taxon>
        <taxon>Actinomycetota</taxon>
        <taxon>Actinomycetes</taxon>
        <taxon>Micrococcales</taxon>
        <taxon>Microbacteriaceae</taxon>
        <taxon>Protaetiibacter</taxon>
    </lineage>
</organism>
<keyword evidence="3" id="KW-0328">Glycosyltransferase</keyword>
<dbReference type="InterPro" id="IPR023346">
    <property type="entry name" value="Lysozyme-like_dom_sf"/>
</dbReference>
<dbReference type="InterPro" id="IPR001460">
    <property type="entry name" value="PCN-bd_Tpept"/>
</dbReference>
<dbReference type="PANTHER" id="PTHR32282">
    <property type="entry name" value="BINDING PROTEIN TRANSPEPTIDASE, PUTATIVE-RELATED"/>
    <property type="match status" value="1"/>
</dbReference>
<evidence type="ECO:0000256" key="3">
    <source>
        <dbReference type="ARBA" id="ARBA00022676"/>
    </source>
</evidence>
<evidence type="ECO:0000313" key="10">
    <source>
        <dbReference type="EMBL" id="AYF98244.1"/>
    </source>
</evidence>
<evidence type="ECO:0000256" key="2">
    <source>
        <dbReference type="ARBA" id="ARBA00022670"/>
    </source>
</evidence>
<keyword evidence="2" id="KW-0645">Protease</keyword>
<keyword evidence="4" id="KW-0808">Transferase</keyword>
<feature type="domain" description="PASTA" evidence="9">
    <location>
        <begin position="723"/>
        <end position="789"/>
    </location>
</feature>
<dbReference type="PROSITE" id="PS51178">
    <property type="entry name" value="PASTA"/>
    <property type="match status" value="2"/>
</dbReference>
<dbReference type="GO" id="GO:0008955">
    <property type="term" value="F:peptidoglycan glycosyltransferase activity"/>
    <property type="evidence" value="ECO:0007669"/>
    <property type="project" value="UniProtKB-EC"/>
</dbReference>
<dbReference type="PANTHER" id="PTHR32282:SF33">
    <property type="entry name" value="PEPTIDOGLYCAN GLYCOSYLTRANSFERASE"/>
    <property type="match status" value="1"/>
</dbReference>
<comment type="catalytic activity">
    <reaction evidence="7">
        <text>Preferential cleavage: (Ac)2-L-Lys-D-Ala-|-D-Ala. Also transpeptidation of peptidyl-alanyl moieties that are N-acyl substituents of D-alanine.</text>
        <dbReference type="EC" id="3.4.16.4"/>
    </reaction>
</comment>
<dbReference type="Pfam" id="PF03793">
    <property type="entry name" value="PASTA"/>
    <property type="match status" value="2"/>
</dbReference>
<evidence type="ECO:0000256" key="1">
    <source>
        <dbReference type="ARBA" id="ARBA00022645"/>
    </source>
</evidence>
<gene>
    <name evidence="10" type="ORF">D7I47_08245</name>
</gene>
<evidence type="ECO:0000313" key="11">
    <source>
        <dbReference type="Proteomes" id="UP000278886"/>
    </source>
</evidence>
<dbReference type="InterPro" id="IPR012338">
    <property type="entry name" value="Beta-lactam/transpept-like"/>
</dbReference>
<evidence type="ECO:0000256" key="4">
    <source>
        <dbReference type="ARBA" id="ARBA00022679"/>
    </source>
</evidence>